<dbReference type="Gene3D" id="1.10.10.10">
    <property type="entry name" value="Winged helix-like DNA-binding domain superfamily/Winged helix DNA-binding domain"/>
    <property type="match status" value="1"/>
</dbReference>
<dbReference type="Pfam" id="PF08100">
    <property type="entry name" value="Dimerisation"/>
    <property type="match status" value="1"/>
</dbReference>
<dbReference type="PROSITE" id="PS51683">
    <property type="entry name" value="SAM_OMT_II"/>
    <property type="match status" value="1"/>
</dbReference>
<evidence type="ECO:0000256" key="3">
    <source>
        <dbReference type="ARBA" id="ARBA00022691"/>
    </source>
</evidence>
<dbReference type="InterPro" id="IPR029063">
    <property type="entry name" value="SAM-dependent_MTases_sf"/>
</dbReference>
<dbReference type="SUPFAM" id="SSF53335">
    <property type="entry name" value="S-adenosyl-L-methionine-dependent methyltransferases"/>
    <property type="match status" value="1"/>
</dbReference>
<dbReference type="PANTHER" id="PTHR11746">
    <property type="entry name" value="O-METHYLTRANSFERASE"/>
    <property type="match status" value="1"/>
</dbReference>
<evidence type="ECO:0000259" key="5">
    <source>
        <dbReference type="Pfam" id="PF08100"/>
    </source>
</evidence>
<dbReference type="GO" id="GO:0032259">
    <property type="term" value="P:methylation"/>
    <property type="evidence" value="ECO:0007669"/>
    <property type="project" value="UniProtKB-KW"/>
</dbReference>
<proteinExistence type="predicted"/>
<evidence type="ECO:0008006" key="7">
    <source>
        <dbReference type="Google" id="ProtNLM"/>
    </source>
</evidence>
<evidence type="ECO:0000256" key="1">
    <source>
        <dbReference type="ARBA" id="ARBA00022603"/>
    </source>
</evidence>
<dbReference type="InterPro" id="IPR001077">
    <property type="entry name" value="COMT_C"/>
</dbReference>
<dbReference type="Pfam" id="PF00891">
    <property type="entry name" value="Methyltransf_2"/>
    <property type="match status" value="1"/>
</dbReference>
<sequence>MAVSPTTLPIPAVDDRKLYELRATRHALPTLAIAKEMELFERLEKGPKTIEEIAEELQLTPRAAEAMTIVVTALGFLARYNDEQYGLTDLARTYLLPTSPFYYHELMQEDDPSVEQLRQVFRSDDQPIQPIAVKMRDLTDKQVENFINRMHTITLPAARGLADQEVFDSMDKLLDVGGGSGSLCLGIANRHPKIQCTIMDFERVCQISQRNIGKHKLENSVTTVAADMFSDPWPSKYDGVLFGNIFHDWDWKSCQYLARQALKTLNSGGRICLHEMLLNEFKDGPLVVACYSVAMLLHERGKQYTAMELQTLLTETGFVDFQTRSTFGYYSLITAVKP</sequence>
<evidence type="ECO:0000313" key="6">
    <source>
        <dbReference type="EMBL" id="SVB30077.1"/>
    </source>
</evidence>
<gene>
    <name evidence="6" type="ORF">METZ01_LOCUS182931</name>
</gene>
<keyword evidence="3" id="KW-0949">S-adenosyl-L-methionine</keyword>
<dbReference type="EMBL" id="UINC01036309">
    <property type="protein sequence ID" value="SVB30077.1"/>
    <property type="molecule type" value="Genomic_DNA"/>
</dbReference>
<dbReference type="SUPFAM" id="SSF46785">
    <property type="entry name" value="Winged helix' DNA-binding domain"/>
    <property type="match status" value="1"/>
</dbReference>
<feature type="domain" description="O-methyltransferase dimerisation" evidence="5">
    <location>
        <begin position="30"/>
        <end position="95"/>
    </location>
</feature>
<evidence type="ECO:0000259" key="4">
    <source>
        <dbReference type="Pfam" id="PF00891"/>
    </source>
</evidence>
<name>A0A382CXL5_9ZZZZ</name>
<dbReference type="GO" id="GO:0046983">
    <property type="term" value="F:protein dimerization activity"/>
    <property type="evidence" value="ECO:0007669"/>
    <property type="project" value="InterPro"/>
</dbReference>
<feature type="domain" description="O-methyltransferase C-terminal" evidence="4">
    <location>
        <begin position="154"/>
        <end position="318"/>
    </location>
</feature>
<dbReference type="InterPro" id="IPR036390">
    <property type="entry name" value="WH_DNA-bd_sf"/>
</dbReference>
<dbReference type="GO" id="GO:0008171">
    <property type="term" value="F:O-methyltransferase activity"/>
    <property type="evidence" value="ECO:0007669"/>
    <property type="project" value="InterPro"/>
</dbReference>
<dbReference type="InterPro" id="IPR036388">
    <property type="entry name" value="WH-like_DNA-bd_sf"/>
</dbReference>
<dbReference type="Gene3D" id="3.40.50.150">
    <property type="entry name" value="Vaccinia Virus protein VP39"/>
    <property type="match status" value="1"/>
</dbReference>
<dbReference type="InterPro" id="IPR016461">
    <property type="entry name" value="COMT-like"/>
</dbReference>
<keyword evidence="2" id="KW-0808">Transferase</keyword>
<protein>
    <recommendedName>
        <fullName evidence="7">O-methyltransferase domain-containing protein</fullName>
    </recommendedName>
</protein>
<organism evidence="6">
    <name type="scientific">marine metagenome</name>
    <dbReference type="NCBI Taxonomy" id="408172"/>
    <lineage>
        <taxon>unclassified sequences</taxon>
        <taxon>metagenomes</taxon>
        <taxon>ecological metagenomes</taxon>
    </lineage>
</organism>
<dbReference type="AlphaFoldDB" id="A0A382CXL5"/>
<accession>A0A382CXL5</accession>
<dbReference type="InterPro" id="IPR012967">
    <property type="entry name" value="COMT_dimerisation"/>
</dbReference>
<keyword evidence="1" id="KW-0489">Methyltransferase</keyword>
<reference evidence="6" key="1">
    <citation type="submission" date="2018-05" db="EMBL/GenBank/DDBJ databases">
        <authorList>
            <person name="Lanie J.A."/>
            <person name="Ng W.-L."/>
            <person name="Kazmierczak K.M."/>
            <person name="Andrzejewski T.M."/>
            <person name="Davidsen T.M."/>
            <person name="Wayne K.J."/>
            <person name="Tettelin H."/>
            <person name="Glass J.I."/>
            <person name="Rusch D."/>
            <person name="Podicherti R."/>
            <person name="Tsui H.-C.T."/>
            <person name="Winkler M.E."/>
        </authorList>
    </citation>
    <scope>NUCLEOTIDE SEQUENCE</scope>
</reference>
<evidence type="ECO:0000256" key="2">
    <source>
        <dbReference type="ARBA" id="ARBA00022679"/>
    </source>
</evidence>